<gene>
    <name evidence="1" type="ORF">UFOVP252_4</name>
</gene>
<name>A0A6J5LI16_9CAUD</name>
<proteinExistence type="predicted"/>
<sequence>MAVTTENIYGAYEEPRMPTITQYGVATDLYGVTTDPLAVSYLLLETNDLLLQENNSNILL</sequence>
<accession>A0A6J5LI16</accession>
<reference evidence="1" key="1">
    <citation type="submission" date="2020-04" db="EMBL/GenBank/DDBJ databases">
        <authorList>
            <person name="Chiriac C."/>
            <person name="Salcher M."/>
            <person name="Ghai R."/>
            <person name="Kavagutti S V."/>
        </authorList>
    </citation>
    <scope>NUCLEOTIDE SEQUENCE</scope>
</reference>
<evidence type="ECO:0000313" key="1">
    <source>
        <dbReference type="EMBL" id="CAB4132816.1"/>
    </source>
</evidence>
<protein>
    <submittedName>
        <fullName evidence="1">Uncharacterized protein</fullName>
    </submittedName>
</protein>
<organism evidence="1">
    <name type="scientific">uncultured Caudovirales phage</name>
    <dbReference type="NCBI Taxonomy" id="2100421"/>
    <lineage>
        <taxon>Viruses</taxon>
        <taxon>Duplodnaviria</taxon>
        <taxon>Heunggongvirae</taxon>
        <taxon>Uroviricota</taxon>
        <taxon>Caudoviricetes</taxon>
        <taxon>Peduoviridae</taxon>
        <taxon>Maltschvirus</taxon>
        <taxon>Maltschvirus maltsch</taxon>
    </lineage>
</organism>
<dbReference type="EMBL" id="LR796273">
    <property type="protein sequence ID" value="CAB4132816.1"/>
    <property type="molecule type" value="Genomic_DNA"/>
</dbReference>